<dbReference type="AlphaFoldDB" id="A0A8S9K259"/>
<sequence length="132" mass="15084">QETAKKIGRDNKGLLSEARGPLHKAKRKSLKLASQEMKKAVMPTACLVIETISREAARKYREKKKARTAYLEDEVKRLQSLNEYLLRKLQSQAMVETKIIKLRALLVEMQVKIDDELGGFSFQKQCNGLLHS</sequence>
<dbReference type="Pfam" id="PF07716">
    <property type="entry name" value="bZIP_2"/>
    <property type="match status" value="1"/>
</dbReference>
<comment type="caution">
    <text evidence="4">The sequence shown here is derived from an EMBL/GenBank/DDBJ whole genome shotgun (WGS) entry which is preliminary data.</text>
</comment>
<dbReference type="GO" id="GO:0000978">
    <property type="term" value="F:RNA polymerase II cis-regulatory region sequence-specific DNA binding"/>
    <property type="evidence" value="ECO:0007669"/>
    <property type="project" value="TreeGrafter"/>
</dbReference>
<reference evidence="4" key="1">
    <citation type="submission" date="2019-12" db="EMBL/GenBank/DDBJ databases">
        <title>Genome sequencing and annotation of Brassica cretica.</title>
        <authorList>
            <person name="Studholme D.J."/>
            <person name="Sarris P.F."/>
        </authorList>
    </citation>
    <scope>NUCLEOTIDE SEQUENCE</scope>
    <source>
        <strain evidence="4">PFS-102/07</strain>
        <tissue evidence="4">Leaf</tissue>
    </source>
</reference>
<dbReference type="PANTHER" id="PTHR23334">
    <property type="entry name" value="CCAAT/ENHANCER BINDING PROTEIN"/>
    <property type="match status" value="1"/>
</dbReference>
<name>A0A8S9K259_BRACR</name>
<protein>
    <recommendedName>
        <fullName evidence="3">BZIP domain-containing protein</fullName>
    </recommendedName>
</protein>
<accession>A0A8S9K259</accession>
<dbReference type="GO" id="GO:0000981">
    <property type="term" value="F:DNA-binding transcription factor activity, RNA polymerase II-specific"/>
    <property type="evidence" value="ECO:0007669"/>
    <property type="project" value="TreeGrafter"/>
</dbReference>
<dbReference type="GO" id="GO:0005634">
    <property type="term" value="C:nucleus"/>
    <property type="evidence" value="ECO:0007669"/>
    <property type="project" value="UniProtKB-SubCell"/>
</dbReference>
<evidence type="ECO:0000313" key="4">
    <source>
        <dbReference type="EMBL" id="KAF2588229.1"/>
    </source>
</evidence>
<dbReference type="EMBL" id="QGKY02000190">
    <property type="protein sequence ID" value="KAF2588229.1"/>
    <property type="molecule type" value="Genomic_DNA"/>
</dbReference>
<dbReference type="Gene3D" id="1.20.5.170">
    <property type="match status" value="1"/>
</dbReference>
<dbReference type="InterPro" id="IPR046347">
    <property type="entry name" value="bZIP_sf"/>
</dbReference>
<proteinExistence type="predicted"/>
<dbReference type="SUPFAM" id="SSF57959">
    <property type="entry name" value="Leucine zipper domain"/>
    <property type="match status" value="1"/>
</dbReference>
<feature type="domain" description="BZIP" evidence="3">
    <location>
        <begin position="54"/>
        <end position="91"/>
    </location>
</feature>
<organism evidence="4">
    <name type="scientific">Brassica cretica</name>
    <name type="common">Mustard</name>
    <dbReference type="NCBI Taxonomy" id="69181"/>
    <lineage>
        <taxon>Eukaryota</taxon>
        <taxon>Viridiplantae</taxon>
        <taxon>Streptophyta</taxon>
        <taxon>Embryophyta</taxon>
        <taxon>Tracheophyta</taxon>
        <taxon>Spermatophyta</taxon>
        <taxon>Magnoliopsida</taxon>
        <taxon>eudicotyledons</taxon>
        <taxon>Gunneridae</taxon>
        <taxon>Pentapetalae</taxon>
        <taxon>rosids</taxon>
        <taxon>malvids</taxon>
        <taxon>Brassicales</taxon>
        <taxon>Brassicaceae</taxon>
        <taxon>Brassiceae</taxon>
        <taxon>Brassica</taxon>
    </lineage>
</organism>
<dbReference type="CDD" id="cd14686">
    <property type="entry name" value="bZIP"/>
    <property type="match status" value="1"/>
</dbReference>
<feature type="compositionally biased region" description="Basic and acidic residues" evidence="2">
    <location>
        <begin position="1"/>
        <end position="12"/>
    </location>
</feature>
<dbReference type="PANTHER" id="PTHR23334:SF20">
    <property type="entry name" value="BASIC LEUCINE ZIPPER 24"/>
    <property type="match status" value="1"/>
</dbReference>
<feature type="region of interest" description="Disordered" evidence="2">
    <location>
        <begin position="1"/>
        <end position="28"/>
    </location>
</feature>
<dbReference type="InterPro" id="IPR031106">
    <property type="entry name" value="C/EBP"/>
</dbReference>
<evidence type="ECO:0000259" key="3">
    <source>
        <dbReference type="Pfam" id="PF07716"/>
    </source>
</evidence>
<evidence type="ECO:0000256" key="2">
    <source>
        <dbReference type="SAM" id="MobiDB-lite"/>
    </source>
</evidence>
<dbReference type="InterPro" id="IPR004827">
    <property type="entry name" value="bZIP"/>
</dbReference>
<feature type="non-terminal residue" evidence="4">
    <location>
        <position position="1"/>
    </location>
</feature>
<evidence type="ECO:0000256" key="1">
    <source>
        <dbReference type="ARBA" id="ARBA00004123"/>
    </source>
</evidence>
<comment type="subcellular location">
    <subcellularLocation>
        <location evidence="1">Nucleus</location>
    </subcellularLocation>
</comment>
<gene>
    <name evidence="4" type="ORF">F2Q70_00040724</name>
</gene>
<dbReference type="GO" id="GO:0006351">
    <property type="term" value="P:DNA-templated transcription"/>
    <property type="evidence" value="ECO:0007669"/>
    <property type="project" value="InterPro"/>
</dbReference>